<keyword evidence="5" id="KW-0687">Ribonucleoprotein</keyword>
<accession>A0A0N5CVR5</accession>
<evidence type="ECO:0000313" key="9">
    <source>
        <dbReference type="Proteomes" id="UP000276776"/>
    </source>
</evidence>
<dbReference type="PANTHER" id="PTHR12146">
    <property type="entry name" value="40S RIBOSOMAL PROTEIN S10"/>
    <property type="match status" value="1"/>
</dbReference>
<dbReference type="PANTHER" id="PTHR12146:SF0">
    <property type="entry name" value="RIBOSOMAL PROTEIN S10"/>
    <property type="match status" value="1"/>
</dbReference>
<gene>
    <name evidence="8" type="ORF">TCLT_LOCUS4402</name>
</gene>
<name>A0A0N5CVR5_THECL</name>
<evidence type="ECO:0000313" key="8">
    <source>
        <dbReference type="EMBL" id="VDN01506.1"/>
    </source>
</evidence>
<protein>
    <submittedName>
        <fullName evidence="10">S10_plectin domain-containing protein</fullName>
    </submittedName>
</protein>
<comment type="subcellular location">
    <subcellularLocation>
        <location evidence="1">Cytoplasm</location>
    </subcellularLocation>
</comment>
<organism evidence="10">
    <name type="scientific">Thelazia callipaeda</name>
    <name type="common">Oriental eyeworm</name>
    <name type="synonym">Parasitic nematode</name>
    <dbReference type="NCBI Taxonomy" id="103827"/>
    <lineage>
        <taxon>Eukaryota</taxon>
        <taxon>Metazoa</taxon>
        <taxon>Ecdysozoa</taxon>
        <taxon>Nematoda</taxon>
        <taxon>Chromadorea</taxon>
        <taxon>Rhabditida</taxon>
        <taxon>Spirurina</taxon>
        <taxon>Spiruromorpha</taxon>
        <taxon>Thelazioidea</taxon>
        <taxon>Thelaziidae</taxon>
        <taxon>Thelazia</taxon>
    </lineage>
</organism>
<sequence length="532" mass="61830">MMKGVWVALGRLVLSRGGRTLHLMQSSFVSNSRQLKRNELLCWDKGNALLANPLQFLAVPSVDVRFGWKVESMFSLWNFANMLMPTKNRRAIYEYLFKEGVCVAKKDFNLKSHPDIANVTNLEVIKACKSLSSCGYVKEQFAWRHHYWYLTNEGIDYLREYLHLPAEIVPATIKAKQQQAVPEFERLPRGPKMESDRDAYRTAEKITEAGPGSLPVSNYRSGYGRGHCSTSGCQKHHLKTADASSLFLLKGELYRKVHEQSVKVTTCTKGSRRKDEDGMGKVEAGSVLRVSKEEEKKIAAEKRQRQERICELEKSLANDEEQRRRIQKILEEKSEIYNRIVQGEEILDGNNEPVEFLVDFNAKKREEEKKREHEAEKDRNEKSEAVHFNPTEEQRVYGVSHIPLSVSETKRQEEIQELLNLSKKTESNRAERKRLLEEREKKRWEQLNRIRKRRGLEELPPLNAGGSAKVNYLDIPLPNEFPCSTPSTTQSEPKKFVPVREWDRGKVMFEKWISRQRDERDEEFAPPLSYFR</sequence>
<feature type="region of interest" description="Disordered" evidence="6">
    <location>
        <begin position="365"/>
        <end position="385"/>
    </location>
</feature>
<reference evidence="10" key="1">
    <citation type="submission" date="2017-02" db="UniProtKB">
        <authorList>
            <consortium name="WormBaseParasite"/>
        </authorList>
    </citation>
    <scope>IDENTIFICATION</scope>
</reference>
<dbReference type="Pfam" id="PF03501">
    <property type="entry name" value="S10_plectin"/>
    <property type="match status" value="1"/>
</dbReference>
<dbReference type="InterPro" id="IPR037447">
    <property type="entry name" value="Ribosomal_eS10"/>
</dbReference>
<dbReference type="Gene3D" id="1.10.10.10">
    <property type="entry name" value="Winged helix-like DNA-binding domain superfamily/Winged helix DNA-binding domain"/>
    <property type="match status" value="1"/>
</dbReference>
<evidence type="ECO:0000256" key="3">
    <source>
        <dbReference type="ARBA" id="ARBA00022490"/>
    </source>
</evidence>
<dbReference type="InterPro" id="IPR005326">
    <property type="entry name" value="Plectin_eS10_N"/>
</dbReference>
<evidence type="ECO:0000259" key="7">
    <source>
        <dbReference type="Pfam" id="PF03501"/>
    </source>
</evidence>
<dbReference type="EMBL" id="UYYF01004287">
    <property type="protein sequence ID" value="VDN01506.1"/>
    <property type="molecule type" value="Genomic_DNA"/>
</dbReference>
<dbReference type="OMA" id="QRQERIC"/>
<keyword evidence="4" id="KW-0689">Ribosomal protein</keyword>
<evidence type="ECO:0000256" key="6">
    <source>
        <dbReference type="SAM" id="MobiDB-lite"/>
    </source>
</evidence>
<dbReference type="GO" id="GO:0002181">
    <property type="term" value="P:cytoplasmic translation"/>
    <property type="evidence" value="ECO:0007669"/>
    <property type="project" value="UniProtKB-ARBA"/>
</dbReference>
<evidence type="ECO:0000256" key="1">
    <source>
        <dbReference type="ARBA" id="ARBA00004496"/>
    </source>
</evidence>
<dbReference type="OrthoDB" id="5211809at2759"/>
<dbReference type="Pfam" id="PF13300">
    <property type="entry name" value="DUF4078"/>
    <property type="match status" value="1"/>
</dbReference>
<evidence type="ECO:0000313" key="10">
    <source>
        <dbReference type="WBParaSite" id="TCLT_0000441301-mRNA-1"/>
    </source>
</evidence>
<dbReference type="GO" id="GO:0003723">
    <property type="term" value="F:RNA binding"/>
    <property type="evidence" value="ECO:0007669"/>
    <property type="project" value="TreeGrafter"/>
</dbReference>
<dbReference type="Proteomes" id="UP000276776">
    <property type="component" value="Unassembled WGS sequence"/>
</dbReference>
<feature type="domain" description="Plectin/eS10 N-terminal" evidence="7">
    <location>
        <begin position="84"/>
        <end position="176"/>
    </location>
</feature>
<evidence type="ECO:0000256" key="4">
    <source>
        <dbReference type="ARBA" id="ARBA00022980"/>
    </source>
</evidence>
<evidence type="ECO:0000256" key="5">
    <source>
        <dbReference type="ARBA" id="ARBA00023274"/>
    </source>
</evidence>
<dbReference type="FunFam" id="1.10.10.10:FF:000025">
    <property type="entry name" value="40S ribosomal protein S10"/>
    <property type="match status" value="1"/>
</dbReference>
<dbReference type="WBParaSite" id="TCLT_0000441301-mRNA-1">
    <property type="protein sequence ID" value="TCLT_0000441301-mRNA-1"/>
    <property type="gene ID" value="TCLT_0000441301"/>
</dbReference>
<dbReference type="GO" id="GO:0022627">
    <property type="term" value="C:cytosolic small ribosomal subunit"/>
    <property type="evidence" value="ECO:0007669"/>
    <property type="project" value="TreeGrafter"/>
</dbReference>
<dbReference type="InterPro" id="IPR036388">
    <property type="entry name" value="WH-like_DNA-bd_sf"/>
</dbReference>
<keyword evidence="3" id="KW-0963">Cytoplasm</keyword>
<dbReference type="STRING" id="103827.A0A0N5CVR5"/>
<proteinExistence type="inferred from homology"/>
<dbReference type="GO" id="GO:0003735">
    <property type="term" value="F:structural constituent of ribosome"/>
    <property type="evidence" value="ECO:0007669"/>
    <property type="project" value="TreeGrafter"/>
</dbReference>
<dbReference type="AlphaFoldDB" id="A0A0N5CVR5"/>
<comment type="similarity">
    <text evidence="2">Belongs to the eukaryotic ribosomal protein eS10 family.</text>
</comment>
<evidence type="ECO:0000256" key="2">
    <source>
        <dbReference type="ARBA" id="ARBA00007278"/>
    </source>
</evidence>
<reference evidence="8 9" key="2">
    <citation type="submission" date="2018-11" db="EMBL/GenBank/DDBJ databases">
        <authorList>
            <consortium name="Pathogen Informatics"/>
        </authorList>
    </citation>
    <scope>NUCLEOTIDE SEQUENCE [LARGE SCALE GENOMIC DNA]</scope>
</reference>
<keyword evidence="9" id="KW-1185">Reference proteome</keyword>